<keyword evidence="2" id="KW-1185">Reference proteome</keyword>
<sequence length="47" mass="5073">MGAHVHVRLIQSLGVTEDGELIEYSSCAECGATWVKKYPEGQVPAPD</sequence>
<accession>A0ABM7ZWV7</accession>
<evidence type="ECO:0000313" key="1">
    <source>
        <dbReference type="EMBL" id="BDM70837.1"/>
    </source>
</evidence>
<evidence type="ECO:0000313" key="2">
    <source>
        <dbReference type="Proteomes" id="UP001059597"/>
    </source>
</evidence>
<protein>
    <submittedName>
        <fullName evidence="1">Uncharacterized protein</fullName>
    </submittedName>
</protein>
<dbReference type="Proteomes" id="UP001059597">
    <property type="component" value="Chromosome"/>
</dbReference>
<organism evidence="1 2">
    <name type="scientific">Streptomyces nigrescens</name>
    <dbReference type="NCBI Taxonomy" id="1920"/>
    <lineage>
        <taxon>Bacteria</taxon>
        <taxon>Bacillati</taxon>
        <taxon>Actinomycetota</taxon>
        <taxon>Actinomycetes</taxon>
        <taxon>Kitasatosporales</taxon>
        <taxon>Streptomycetaceae</taxon>
        <taxon>Streptomyces</taxon>
    </lineage>
</organism>
<name>A0ABM7ZWV7_STRNI</name>
<proteinExistence type="predicted"/>
<reference evidence="1" key="1">
    <citation type="submission" date="2022-06" db="EMBL/GenBank/DDBJ databases">
        <title>Complete genome sequence of Streptomyces nigrescens HEK616.</title>
        <authorList>
            <person name="Asamizu S."/>
            <person name="Onaka H."/>
        </authorList>
    </citation>
    <scope>NUCLEOTIDE SEQUENCE</scope>
    <source>
        <strain evidence="1">HEK616</strain>
    </source>
</reference>
<gene>
    <name evidence="1" type="ORF">HEK616_43240</name>
</gene>
<dbReference type="RefSeq" id="WP_261954521.1">
    <property type="nucleotide sequence ID" value="NZ_AP026073.1"/>
</dbReference>
<dbReference type="EMBL" id="AP026073">
    <property type="protein sequence ID" value="BDM70837.1"/>
    <property type="molecule type" value="Genomic_DNA"/>
</dbReference>